<sequence length="121" mass="13489">MPQFQVPQFIEEKPKIIGPLTLAQFLYIAGAAGISVIAFYTLDSFFLSFLIIIITGGIAIGLAFIQINGQNLPAVIGAALTYWQKPKTYTWQKELPMTEIDVSALEKIEVLRRNMSLQVEL</sequence>
<evidence type="ECO:0000256" key="1">
    <source>
        <dbReference type="SAM" id="Phobius"/>
    </source>
</evidence>
<dbReference type="EMBL" id="BARU01041795">
    <property type="protein sequence ID" value="GAH78070.1"/>
    <property type="molecule type" value="Genomic_DNA"/>
</dbReference>
<feature type="transmembrane region" description="Helical" evidence="1">
    <location>
        <begin position="46"/>
        <end position="65"/>
    </location>
</feature>
<keyword evidence="1" id="KW-0472">Membrane</keyword>
<dbReference type="Pfam" id="PF12666">
    <property type="entry name" value="PrgI"/>
    <property type="match status" value="1"/>
</dbReference>
<organism evidence="2">
    <name type="scientific">marine sediment metagenome</name>
    <dbReference type="NCBI Taxonomy" id="412755"/>
    <lineage>
        <taxon>unclassified sequences</taxon>
        <taxon>metagenomes</taxon>
        <taxon>ecological metagenomes</taxon>
    </lineage>
</organism>
<reference evidence="2" key="1">
    <citation type="journal article" date="2014" name="Front. Microbiol.">
        <title>High frequency of phylogenetically diverse reductive dehalogenase-homologous genes in deep subseafloor sedimentary metagenomes.</title>
        <authorList>
            <person name="Kawai M."/>
            <person name="Futagami T."/>
            <person name="Toyoda A."/>
            <person name="Takaki Y."/>
            <person name="Nishi S."/>
            <person name="Hori S."/>
            <person name="Arai W."/>
            <person name="Tsubouchi T."/>
            <person name="Morono Y."/>
            <person name="Uchiyama I."/>
            <person name="Ito T."/>
            <person name="Fujiyama A."/>
            <person name="Inagaki F."/>
            <person name="Takami H."/>
        </authorList>
    </citation>
    <scope>NUCLEOTIDE SEQUENCE</scope>
    <source>
        <strain evidence="2">Expedition CK06-06</strain>
    </source>
</reference>
<evidence type="ECO:0008006" key="3">
    <source>
        <dbReference type="Google" id="ProtNLM"/>
    </source>
</evidence>
<name>X1J9A3_9ZZZZ</name>
<comment type="caution">
    <text evidence="2">The sequence shown here is derived from an EMBL/GenBank/DDBJ whole genome shotgun (WGS) entry which is preliminary data.</text>
</comment>
<evidence type="ECO:0000313" key="2">
    <source>
        <dbReference type="EMBL" id="GAH78070.1"/>
    </source>
</evidence>
<feature type="transmembrane region" description="Helical" evidence="1">
    <location>
        <begin position="20"/>
        <end position="40"/>
    </location>
</feature>
<protein>
    <recommendedName>
        <fullName evidence="3">PrgI family protein</fullName>
    </recommendedName>
</protein>
<keyword evidence="1" id="KW-1133">Transmembrane helix</keyword>
<keyword evidence="1" id="KW-0812">Transmembrane</keyword>
<dbReference type="InterPro" id="IPR024414">
    <property type="entry name" value="Uncharacterised_PrgI"/>
</dbReference>
<proteinExistence type="predicted"/>
<gene>
    <name evidence="2" type="ORF">S03H2_64356</name>
</gene>
<accession>X1J9A3</accession>
<dbReference type="AlphaFoldDB" id="X1J9A3"/>